<keyword evidence="1" id="KW-0812">Transmembrane</keyword>
<accession>A0A3S0A5V0</accession>
<dbReference type="EMBL" id="RXHU01000021">
    <property type="protein sequence ID" value="RTE10308.1"/>
    <property type="molecule type" value="Genomic_DNA"/>
</dbReference>
<evidence type="ECO:0000313" key="2">
    <source>
        <dbReference type="EMBL" id="RTE10308.1"/>
    </source>
</evidence>
<evidence type="ECO:0000313" key="3">
    <source>
        <dbReference type="Proteomes" id="UP000276128"/>
    </source>
</evidence>
<feature type="transmembrane region" description="Helical" evidence="1">
    <location>
        <begin position="42"/>
        <end position="58"/>
    </location>
</feature>
<dbReference type="PIRSF" id="PIRSF009141">
    <property type="entry name" value="UCP009141"/>
    <property type="match status" value="1"/>
</dbReference>
<gene>
    <name evidence="2" type="ORF">EJQ19_07825</name>
</gene>
<sequence>MKIFIRELWAFTWKESLCCIFPVIIFATLALSKVLPFHGAYRYDFILIVCILAQWALVKFGWESIDEVKVIMVFHMIGLGLELFKVHMGSWAYPEAALTKWWGVPLYSGFMYSSVASYVCQAWKRLHLRFMRWPRTWLAIVISIAIYANFFTHHYVIDLRWLLIAAIVAVFYRTRVEFTVTVRRYSMPMVLSFVLIAFFIWLAENISTFFGAWKYPDQMHVWQMVHWGKMTSWFMLVIISIIIVAELKRVKYPDRV</sequence>
<dbReference type="Proteomes" id="UP000276128">
    <property type="component" value="Unassembled WGS sequence"/>
</dbReference>
<keyword evidence="3" id="KW-1185">Reference proteome</keyword>
<keyword evidence="1" id="KW-0472">Membrane</keyword>
<protein>
    <submittedName>
        <fullName evidence="2">DUF817 domain-containing protein</fullName>
    </submittedName>
</protein>
<reference evidence="2 3" key="1">
    <citation type="submission" date="2018-12" db="EMBL/GenBank/DDBJ databases">
        <title>Bacillus ochoae sp. nov., Paenibacillus whitsoniae sp. nov., Paenibacillus spiritus sp. nov. Isolated from the Mars Exploration Rover during spacecraft assembly.</title>
        <authorList>
            <person name="Seuylemezian A."/>
            <person name="Vaishampayan P."/>
        </authorList>
    </citation>
    <scope>NUCLEOTIDE SEQUENCE [LARGE SCALE GENOMIC DNA]</scope>
    <source>
        <strain evidence="2 3">MER 54</strain>
    </source>
</reference>
<evidence type="ECO:0000256" key="1">
    <source>
        <dbReference type="SAM" id="Phobius"/>
    </source>
</evidence>
<dbReference type="Pfam" id="PF05675">
    <property type="entry name" value="DUF817"/>
    <property type="match status" value="1"/>
</dbReference>
<dbReference type="RefSeq" id="WP_126140651.1">
    <property type="nucleotide sequence ID" value="NZ_RXHU01000021.1"/>
</dbReference>
<proteinExistence type="predicted"/>
<feature type="transmembrane region" description="Helical" evidence="1">
    <location>
        <begin position="135"/>
        <end position="153"/>
    </location>
</feature>
<keyword evidence="1" id="KW-1133">Transmembrane helix</keyword>
<feature type="transmembrane region" description="Helical" evidence="1">
    <location>
        <begin position="159"/>
        <end position="176"/>
    </location>
</feature>
<feature type="transmembrane region" description="Helical" evidence="1">
    <location>
        <begin position="70"/>
        <end position="92"/>
    </location>
</feature>
<dbReference type="AlphaFoldDB" id="A0A3S0A5V0"/>
<feature type="transmembrane region" description="Helical" evidence="1">
    <location>
        <begin position="230"/>
        <end position="247"/>
    </location>
</feature>
<dbReference type="InterPro" id="IPR008535">
    <property type="entry name" value="DUF817"/>
</dbReference>
<feature type="transmembrane region" description="Helical" evidence="1">
    <location>
        <begin position="188"/>
        <end position="210"/>
    </location>
</feature>
<name>A0A3S0A5V0_9BACL</name>
<comment type="caution">
    <text evidence="2">The sequence shown here is derived from an EMBL/GenBank/DDBJ whole genome shotgun (WGS) entry which is preliminary data.</text>
</comment>
<feature type="transmembrane region" description="Helical" evidence="1">
    <location>
        <begin position="104"/>
        <end position="123"/>
    </location>
</feature>
<organism evidence="2 3">
    <name type="scientific">Paenibacillus whitsoniae</name>
    <dbReference type="NCBI Taxonomy" id="2496558"/>
    <lineage>
        <taxon>Bacteria</taxon>
        <taxon>Bacillati</taxon>
        <taxon>Bacillota</taxon>
        <taxon>Bacilli</taxon>
        <taxon>Bacillales</taxon>
        <taxon>Paenibacillaceae</taxon>
        <taxon>Paenibacillus</taxon>
    </lineage>
</organism>
<dbReference type="OrthoDB" id="1550598at2"/>